<accession>A0A061FQ94</accession>
<dbReference type="GO" id="GO:0016787">
    <property type="term" value="F:hydrolase activity"/>
    <property type="evidence" value="ECO:0007669"/>
    <property type="project" value="UniProtKB-KW"/>
</dbReference>
<evidence type="ECO:0000256" key="1">
    <source>
        <dbReference type="ARBA" id="ARBA00022527"/>
    </source>
</evidence>
<dbReference type="FunFam" id="3.30.200.20:FF:000604">
    <property type="entry name" value="Proline-rich receptor-like protein kinase PERK8"/>
    <property type="match status" value="1"/>
</dbReference>
<keyword evidence="1" id="KW-0723">Serine/threonine-protein kinase</keyword>
<dbReference type="Gramene" id="EOY19500">
    <property type="protein sequence ID" value="EOY19500"/>
    <property type="gene ID" value="TCM_044615"/>
</dbReference>
<keyword evidence="6" id="KW-0418">Kinase</keyword>
<dbReference type="Gene3D" id="1.10.510.10">
    <property type="entry name" value="Transferase(Phosphotransferase) domain 1"/>
    <property type="match status" value="1"/>
</dbReference>
<dbReference type="GO" id="GO:0005524">
    <property type="term" value="F:ATP binding"/>
    <property type="evidence" value="ECO:0007669"/>
    <property type="project" value="UniProtKB-KW"/>
</dbReference>
<keyword evidence="6" id="KW-0808">Transferase</keyword>
<dbReference type="SUPFAM" id="SSF56112">
    <property type="entry name" value="Protein kinase-like (PK-like)"/>
    <property type="match status" value="1"/>
</dbReference>
<dbReference type="AlphaFoldDB" id="A0A061FQ94"/>
<feature type="region of interest" description="Disordered" evidence="4">
    <location>
        <begin position="692"/>
        <end position="711"/>
    </location>
</feature>
<organism evidence="6 7">
    <name type="scientific">Theobroma cacao</name>
    <name type="common">Cacao</name>
    <name type="synonym">Cocoa</name>
    <dbReference type="NCBI Taxonomy" id="3641"/>
    <lineage>
        <taxon>Eukaryota</taxon>
        <taxon>Viridiplantae</taxon>
        <taxon>Streptophyta</taxon>
        <taxon>Embryophyta</taxon>
        <taxon>Tracheophyta</taxon>
        <taxon>Spermatophyta</taxon>
        <taxon>Magnoliopsida</taxon>
        <taxon>eudicotyledons</taxon>
        <taxon>Gunneridae</taxon>
        <taxon>Pentapetalae</taxon>
        <taxon>rosids</taxon>
        <taxon>malvids</taxon>
        <taxon>Malvales</taxon>
        <taxon>Malvaceae</taxon>
        <taxon>Byttnerioideae</taxon>
        <taxon>Theobroma</taxon>
    </lineage>
</organism>
<reference evidence="6 7" key="1">
    <citation type="journal article" date="2013" name="Genome Biol.">
        <title>The genome sequence of the most widely cultivated cacao type and its use to identify candidate genes regulating pod color.</title>
        <authorList>
            <person name="Motamayor J.C."/>
            <person name="Mockaitis K."/>
            <person name="Schmutz J."/>
            <person name="Haiminen N."/>
            <person name="Iii D.L."/>
            <person name="Cornejo O."/>
            <person name="Findley S.D."/>
            <person name="Zheng P."/>
            <person name="Utro F."/>
            <person name="Royaert S."/>
            <person name="Saski C."/>
            <person name="Jenkins J."/>
            <person name="Podicheti R."/>
            <person name="Zhao M."/>
            <person name="Scheffler B.E."/>
            <person name="Stack J.C."/>
            <person name="Feltus F.A."/>
            <person name="Mustiga G.M."/>
            <person name="Amores F."/>
            <person name="Phillips W."/>
            <person name="Marelli J.P."/>
            <person name="May G.D."/>
            <person name="Shapiro H."/>
            <person name="Ma J."/>
            <person name="Bustamante C.D."/>
            <person name="Schnell R.J."/>
            <person name="Main D."/>
            <person name="Gilbert D."/>
            <person name="Parida L."/>
            <person name="Kuhn D.N."/>
        </authorList>
    </citation>
    <scope>NUCLEOTIDE SEQUENCE [LARGE SCALE GENOMIC DNA]</scope>
    <source>
        <strain evidence="7">cv. Matina 1-6</strain>
    </source>
</reference>
<dbReference type="GO" id="GO:0004674">
    <property type="term" value="F:protein serine/threonine kinase activity"/>
    <property type="evidence" value="ECO:0007669"/>
    <property type="project" value="UniProtKB-KW"/>
</dbReference>
<dbReference type="eggNOG" id="KOG1187">
    <property type="taxonomic scope" value="Eukaryota"/>
</dbReference>
<dbReference type="OMA" id="GVVHQFN"/>
<dbReference type="GO" id="GO:0007165">
    <property type="term" value="P:signal transduction"/>
    <property type="evidence" value="ECO:0000318"/>
    <property type="project" value="GO_Central"/>
</dbReference>
<dbReference type="PANTHER" id="PTHR47989">
    <property type="entry name" value="OS01G0750732 PROTEIN"/>
    <property type="match status" value="1"/>
</dbReference>
<feature type="region of interest" description="Disordered" evidence="4">
    <location>
        <begin position="717"/>
        <end position="743"/>
    </location>
</feature>
<dbReference type="GO" id="GO:0005886">
    <property type="term" value="C:plasma membrane"/>
    <property type="evidence" value="ECO:0000318"/>
    <property type="project" value="GO_Central"/>
</dbReference>
<feature type="compositionally biased region" description="Low complexity" evidence="4">
    <location>
        <begin position="281"/>
        <end position="301"/>
    </location>
</feature>
<evidence type="ECO:0000259" key="5">
    <source>
        <dbReference type="PROSITE" id="PS50011"/>
    </source>
</evidence>
<feature type="region of interest" description="Disordered" evidence="4">
    <location>
        <begin position="242"/>
        <end position="363"/>
    </location>
</feature>
<keyword evidence="6" id="KW-0378">Hydrolase</keyword>
<evidence type="ECO:0000313" key="7">
    <source>
        <dbReference type="Proteomes" id="UP000026915"/>
    </source>
</evidence>
<keyword evidence="3" id="KW-0067">ATP-binding</keyword>
<dbReference type="GO" id="GO:0004672">
    <property type="term" value="F:protein kinase activity"/>
    <property type="evidence" value="ECO:0000318"/>
    <property type="project" value="GO_Central"/>
</dbReference>
<dbReference type="InterPro" id="IPR008266">
    <property type="entry name" value="Tyr_kinase_AS"/>
</dbReference>
<dbReference type="InterPro" id="IPR000719">
    <property type="entry name" value="Prot_kinase_dom"/>
</dbReference>
<sequence length="743" mass="83463">MATEAERVVVILDASRELGLSTIKWALLGLPLKPGDKLILLGILHQVNNPSTLSFMGAGKLSKNSCVFVLEKEKEKTIDMIMGYRIKVDPSSMFGTNRKIIAEEMERKIEEYKKHAEIVKISERCKKGQIEFRIEMRAGSPLKAVASKAAKRLHATWIVLDSLFLMEVTVPKSETNAYLRKVHYDRHLKNDRRYFLENLSCNIVRMKKDNNVEELRGPNVRDNYKAPAARKSNVTYAEMIPATSPCKAQTPRKSQRVENTSLVKEQGGEGSGEHPWHYSRKSTSYSASTSSRGSNRASTSGYNESKSPSSHLHDEEYTTTTGPETGGEHSPLSIIESGDQKDLYSPDENEKQHNHNDDWMGRNPGDQVFKNSICLICQNRRPKIGWMRDFTYAELQAATDGFHARNFLSEGGFGSVYKGVINGLKIAVKQHKYNASLQGEKEFKSEVQVLRKARHENLVMLVGSCSEGNHRLLVYEFVCNGSLDLHLSKHTRRPLTLEKRVKIALGAARGLKYLHDNNIVHRDMRPNNILVTHDFEPLLGDFGLAKTQQEDSDQSSETVTRVVGTLGYLAPEYAECGKVSTKTDVYSFGVVLLQLITGMKTTDKRLGGKSLVGWARPLLKDRNYPDLIDPRILESHDVHQLFWMVRVAEKCLSKDPQKRLSMDKVVYALNYIMDCDSVCGFRDFSPAESDKVSRDSCESQSPSPCDDDSTFTIEITSPSHFSGRLPPSPSISRKSSASTLYGE</sequence>
<gene>
    <name evidence="6" type="ORF">TCM_044615</name>
</gene>
<dbReference type="EMBL" id="CM001888">
    <property type="protein sequence ID" value="EOY19500.1"/>
    <property type="molecule type" value="Genomic_DNA"/>
</dbReference>
<evidence type="ECO:0000256" key="3">
    <source>
        <dbReference type="ARBA" id="ARBA00022840"/>
    </source>
</evidence>
<dbReference type="InterPro" id="IPR011009">
    <property type="entry name" value="Kinase-like_dom_sf"/>
</dbReference>
<evidence type="ECO:0000256" key="4">
    <source>
        <dbReference type="SAM" id="MobiDB-lite"/>
    </source>
</evidence>
<dbReference type="Pfam" id="PF07714">
    <property type="entry name" value="PK_Tyr_Ser-Thr"/>
    <property type="match status" value="1"/>
</dbReference>
<dbReference type="HOGENOM" id="CLU_000288_51_2_1"/>
<keyword evidence="2" id="KW-0547">Nucleotide-binding</keyword>
<dbReference type="FunFam" id="1.10.510.10:FF:000849">
    <property type="entry name" value="receptor-like cytosolic serine/threonine-protein kinase RBK1 isoform X1"/>
    <property type="match status" value="1"/>
</dbReference>
<dbReference type="InParanoid" id="A0A061FQ94"/>
<dbReference type="PROSITE" id="PS50011">
    <property type="entry name" value="PROTEIN_KINASE_DOM"/>
    <property type="match status" value="1"/>
</dbReference>
<keyword evidence="7" id="KW-1185">Reference proteome</keyword>
<feature type="compositionally biased region" description="Low complexity" evidence="4">
    <location>
        <begin position="730"/>
        <end position="743"/>
    </location>
</feature>
<protein>
    <submittedName>
        <fullName evidence="6">Kinase protein with adenine nucleotide alpha hydrolases-like domain</fullName>
    </submittedName>
</protein>
<dbReference type="PROSITE" id="PS00109">
    <property type="entry name" value="PROTEIN_KINASE_TYR"/>
    <property type="match status" value="1"/>
</dbReference>
<name>A0A061FQ94_THECC</name>
<proteinExistence type="predicted"/>
<evidence type="ECO:0000256" key="2">
    <source>
        <dbReference type="ARBA" id="ARBA00022741"/>
    </source>
</evidence>
<feature type="domain" description="Protein kinase" evidence="5">
    <location>
        <begin position="402"/>
        <end position="672"/>
    </location>
</feature>
<dbReference type="Gene3D" id="3.30.200.20">
    <property type="entry name" value="Phosphorylase Kinase, domain 1"/>
    <property type="match status" value="1"/>
</dbReference>
<dbReference type="PANTHER" id="PTHR47989:SF8">
    <property type="entry name" value="INACTIVE PROTEIN KINASE SELMODRAFT_444075-LIKE"/>
    <property type="match status" value="1"/>
</dbReference>
<evidence type="ECO:0000313" key="6">
    <source>
        <dbReference type="EMBL" id="EOY19500.1"/>
    </source>
</evidence>
<feature type="compositionally biased region" description="Basic and acidic residues" evidence="4">
    <location>
        <begin position="338"/>
        <end position="360"/>
    </location>
</feature>
<dbReference type="InterPro" id="IPR001245">
    <property type="entry name" value="Ser-Thr/Tyr_kinase_cat_dom"/>
</dbReference>
<dbReference type="Proteomes" id="UP000026915">
    <property type="component" value="Chromosome 10"/>
</dbReference>